<evidence type="ECO:0000259" key="7">
    <source>
        <dbReference type="Pfam" id="PF01676"/>
    </source>
</evidence>
<dbReference type="SUPFAM" id="SSF53649">
    <property type="entry name" value="Alkaline phosphatase-like"/>
    <property type="match status" value="1"/>
</dbReference>
<evidence type="ECO:0000256" key="4">
    <source>
        <dbReference type="ARBA" id="ARBA00005524"/>
    </source>
</evidence>
<dbReference type="InterPro" id="IPR006124">
    <property type="entry name" value="Metalloenzyme"/>
</dbReference>
<protein>
    <submittedName>
        <fullName evidence="8">Cofactor-independent phosphoglycerate mutase</fullName>
    </submittedName>
</protein>
<evidence type="ECO:0000313" key="8">
    <source>
        <dbReference type="EMBL" id="PKQ27856.1"/>
    </source>
</evidence>
<dbReference type="NCBIfam" id="TIGR02535">
    <property type="entry name" value="hyp_Hser_kinase"/>
    <property type="match status" value="1"/>
</dbReference>
<dbReference type="PIRSF" id="PIRSF006392">
    <property type="entry name" value="IPGAM_arch"/>
    <property type="match status" value="1"/>
</dbReference>
<evidence type="ECO:0000313" key="9">
    <source>
        <dbReference type="Proteomes" id="UP000233654"/>
    </source>
</evidence>
<comment type="caution">
    <text evidence="8">The sequence shown here is derived from an EMBL/GenBank/DDBJ whole genome shotgun (WGS) entry which is preliminary data.</text>
</comment>
<comment type="pathway">
    <text evidence="3">Carbohydrate degradation.</text>
</comment>
<dbReference type="Pfam" id="PF01676">
    <property type="entry name" value="Metalloenzyme"/>
    <property type="match status" value="1"/>
</dbReference>
<dbReference type="Proteomes" id="UP000233654">
    <property type="component" value="Unassembled WGS sequence"/>
</dbReference>
<dbReference type="InterPro" id="IPR023665">
    <property type="entry name" value="ApgAM_prokaryotes"/>
</dbReference>
<dbReference type="PANTHER" id="PTHR31209:SF4">
    <property type="entry name" value="2,3-BISPHOSPHOGLYCERATE-INDEPENDENT PHOSPHOGLYCERATE MUTASE"/>
    <property type="match status" value="1"/>
</dbReference>
<dbReference type="GO" id="GO:0004619">
    <property type="term" value="F:phosphoglycerate mutase activity"/>
    <property type="evidence" value="ECO:0007669"/>
    <property type="project" value="UniProtKB-EC"/>
</dbReference>
<evidence type="ECO:0000256" key="3">
    <source>
        <dbReference type="ARBA" id="ARBA00004921"/>
    </source>
</evidence>
<feature type="domain" description="Metalloenzyme" evidence="7">
    <location>
        <begin position="5"/>
        <end position="357"/>
    </location>
</feature>
<name>A0A2N3G567_9ACTN</name>
<evidence type="ECO:0000256" key="5">
    <source>
        <dbReference type="ARBA" id="ARBA00023152"/>
    </source>
</evidence>
<dbReference type="NCBIfam" id="TIGR00306">
    <property type="entry name" value="apgM"/>
    <property type="match status" value="1"/>
</dbReference>
<proteinExistence type="inferred from homology"/>
<dbReference type="EMBL" id="PHEX01000049">
    <property type="protein sequence ID" value="PKQ27856.1"/>
    <property type="molecule type" value="Genomic_DNA"/>
</dbReference>
<evidence type="ECO:0000256" key="1">
    <source>
        <dbReference type="ARBA" id="ARBA00000370"/>
    </source>
</evidence>
<dbReference type="AlphaFoldDB" id="A0A2N3G567"/>
<dbReference type="GO" id="GO:0046872">
    <property type="term" value="F:metal ion binding"/>
    <property type="evidence" value="ECO:0007669"/>
    <property type="project" value="InterPro"/>
</dbReference>
<dbReference type="Gene3D" id="3.40.720.10">
    <property type="entry name" value="Alkaline Phosphatase, subunit A"/>
    <property type="match status" value="2"/>
</dbReference>
<dbReference type="InterPro" id="IPR017850">
    <property type="entry name" value="Alkaline_phosphatase_core_sf"/>
</dbReference>
<dbReference type="NCBIfam" id="NF003242">
    <property type="entry name" value="PRK04200.1"/>
    <property type="match status" value="1"/>
</dbReference>
<accession>A0A2N3G567</accession>
<comment type="function">
    <text evidence="2">Catalyzes the interconversion of 2-phosphoglycerate and 3-phosphoglycerate.</text>
</comment>
<dbReference type="InterPro" id="IPR004456">
    <property type="entry name" value="Pglycerate_mutase_ApgM"/>
</dbReference>
<keyword evidence="5" id="KW-0324">Glycolysis</keyword>
<comment type="catalytic activity">
    <reaction evidence="1">
        <text>(2R)-2-phosphoglycerate = (2R)-3-phosphoglycerate</text>
        <dbReference type="Rhea" id="RHEA:15901"/>
        <dbReference type="ChEBI" id="CHEBI:58272"/>
        <dbReference type="ChEBI" id="CHEBI:58289"/>
        <dbReference type="EC" id="5.4.2.12"/>
    </reaction>
</comment>
<evidence type="ECO:0000256" key="6">
    <source>
        <dbReference type="ARBA" id="ARBA00023235"/>
    </source>
</evidence>
<dbReference type="PANTHER" id="PTHR31209">
    <property type="entry name" value="COFACTOR-INDEPENDENT PHOSPHOGLYCERATE MUTASE"/>
    <property type="match status" value="1"/>
</dbReference>
<dbReference type="GO" id="GO:0006096">
    <property type="term" value="P:glycolytic process"/>
    <property type="evidence" value="ECO:0007669"/>
    <property type="project" value="UniProtKB-KW"/>
</dbReference>
<evidence type="ECO:0000256" key="2">
    <source>
        <dbReference type="ARBA" id="ARBA00002315"/>
    </source>
</evidence>
<reference evidence="8 9" key="1">
    <citation type="journal article" date="2017" name="ISME J.">
        <title>Potential for microbial H2 and metal transformations associated with novel bacteria and archaea in deep terrestrial subsurface sediments.</title>
        <authorList>
            <person name="Hernsdorf A.W."/>
            <person name="Amano Y."/>
            <person name="Miyakawa K."/>
            <person name="Ise K."/>
            <person name="Suzuki Y."/>
            <person name="Anantharaman K."/>
            <person name="Probst A."/>
            <person name="Burstein D."/>
            <person name="Thomas B.C."/>
            <person name="Banfield J.F."/>
        </authorList>
    </citation>
    <scope>NUCLEOTIDE SEQUENCE [LARGE SCALE GENOMIC DNA]</scope>
    <source>
        <strain evidence="8">HGW-Actinobacteria-3</strain>
    </source>
</reference>
<keyword evidence="6" id="KW-0413">Isomerase</keyword>
<comment type="similarity">
    <text evidence="4">Belongs to the BPG-independent phosphoglycerate mutase family. A-PGAM subfamily.</text>
</comment>
<sequence>MPGLKIAVLVPDGAADLSLDVLGGKTPLAAAHIPNMDRIARDGIIGTAATVPPGIPPGSDVANLSLMGYDPTANYSGRAPIEAANLGIDIPKGWTAFRCNLVKTDGERMLDYSCGHISQAASERAIEALKALNDEETCFYQGKSYRNIMLVKGDYGSVECTPPHDITEAPLALHMPRGARAWRVIELMEKSRDVLAQLRDISADMIWLWGQGGKTALESFEALYGVTGAVISAVDIVCGIGRLAGLTIIDVEGATGFLDTDYAAKGRAAIDALERGDFVFTHVEAPDEASHLGDAHEKVKALESFDESVVAPVLEHLASRGAPYRLMVAPDHPTLIKTRTHDSSPVPFAICGAGISASGAPGFNEAEAAKRGPRFEQGWRLMGKLLDPSPW</sequence>
<dbReference type="CDD" id="cd16011">
    <property type="entry name" value="iPGM_like"/>
    <property type="match status" value="1"/>
</dbReference>
<gene>
    <name evidence="8" type="ORF">CVT63_05875</name>
</gene>
<dbReference type="Pfam" id="PF10143">
    <property type="entry name" value="PhosphMutase"/>
    <property type="match status" value="1"/>
</dbReference>
<organism evidence="8 9">
    <name type="scientific">Candidatus Anoxymicrobium japonicum</name>
    <dbReference type="NCBI Taxonomy" id="2013648"/>
    <lineage>
        <taxon>Bacteria</taxon>
        <taxon>Bacillati</taxon>
        <taxon>Actinomycetota</taxon>
        <taxon>Candidatus Geothermincolia</taxon>
        <taxon>Candidatus Geothermincolales</taxon>
        <taxon>Candidatus Anoxymicrobiaceae</taxon>
        <taxon>Candidatus Anoxymicrobium</taxon>
    </lineage>
</organism>